<protein>
    <submittedName>
        <fullName evidence="2">Uncharacterized protein</fullName>
    </submittedName>
</protein>
<sequence>MQPRERDTSNGRRTAVAALADCLESLAIVAGTLRGAANSTEKEGEKKEGKRAPTCKSRVEGVTIQYVLTEPLNFRFDSDSDLDHAGTPYKREYESLFRLWRGHPIHTFARQCRPLLQGPNHGSYSVASLTPKPGKPGPPYRHGVTVGCPPLRNGSLPASPLSSSHAPPVHSPPPPPPPHLTNFWVAGIRRLSEPKGDPDNVHP</sequence>
<evidence type="ECO:0000313" key="3">
    <source>
        <dbReference type="Proteomes" id="UP000070328"/>
    </source>
</evidence>
<feature type="compositionally biased region" description="Low complexity" evidence="1">
    <location>
        <begin position="155"/>
        <end position="168"/>
    </location>
</feature>
<evidence type="ECO:0000313" key="2">
    <source>
        <dbReference type="EMBL" id="KXH41744.1"/>
    </source>
</evidence>
<keyword evidence="3" id="KW-1185">Reference proteome</keyword>
<accession>A0A135T0T6</accession>
<dbReference type="EMBL" id="JFBX01000327">
    <property type="protein sequence ID" value="KXH41744.1"/>
    <property type="molecule type" value="Genomic_DNA"/>
</dbReference>
<feature type="region of interest" description="Disordered" evidence="1">
    <location>
        <begin position="123"/>
        <end position="182"/>
    </location>
</feature>
<reference evidence="2 3" key="1">
    <citation type="submission" date="2014-02" db="EMBL/GenBank/DDBJ databases">
        <title>The genome sequence of Colletotrichum simmondsii CBS122122.</title>
        <authorList>
            <person name="Baroncelli R."/>
            <person name="Thon M.R."/>
        </authorList>
    </citation>
    <scope>NUCLEOTIDE SEQUENCE [LARGE SCALE GENOMIC DNA]</scope>
    <source>
        <strain evidence="2 3">CBS122122</strain>
    </source>
</reference>
<evidence type="ECO:0000256" key="1">
    <source>
        <dbReference type="SAM" id="MobiDB-lite"/>
    </source>
</evidence>
<comment type="caution">
    <text evidence="2">The sequence shown here is derived from an EMBL/GenBank/DDBJ whole genome shotgun (WGS) entry which is preliminary data.</text>
</comment>
<dbReference type="AlphaFoldDB" id="A0A135T0T6"/>
<gene>
    <name evidence="2" type="ORF">CSIM01_06998</name>
</gene>
<organism evidence="2 3">
    <name type="scientific">Colletotrichum simmondsii</name>
    <dbReference type="NCBI Taxonomy" id="703756"/>
    <lineage>
        <taxon>Eukaryota</taxon>
        <taxon>Fungi</taxon>
        <taxon>Dikarya</taxon>
        <taxon>Ascomycota</taxon>
        <taxon>Pezizomycotina</taxon>
        <taxon>Sordariomycetes</taxon>
        <taxon>Hypocreomycetidae</taxon>
        <taxon>Glomerellales</taxon>
        <taxon>Glomerellaceae</taxon>
        <taxon>Colletotrichum</taxon>
        <taxon>Colletotrichum acutatum species complex</taxon>
    </lineage>
</organism>
<name>A0A135T0T6_9PEZI</name>
<proteinExistence type="predicted"/>
<feature type="compositionally biased region" description="Pro residues" evidence="1">
    <location>
        <begin position="169"/>
        <end position="179"/>
    </location>
</feature>
<dbReference type="Proteomes" id="UP000070328">
    <property type="component" value="Unassembled WGS sequence"/>
</dbReference>